<sequence length="192" mass="20923">MFTRFFFFLPACLPPLRPPAAAHPISHHLHHYPPRPIPFFVSTPLLRVAVWCFFWGPIASPLALPVALPEEPSHSGFKGRKGDGREANLAAAGVLLSNQNHPSCVPLCNPIPPSAHRLQVVAVLEFLASPLSRPGSSDTAKARKDIACFRRVAPCLRARRVPLALALSHPLVRCMEASRSAFEAPRGLGIGW</sequence>
<evidence type="ECO:0008006" key="4">
    <source>
        <dbReference type="Google" id="ProtNLM"/>
    </source>
</evidence>
<dbReference type="EMBL" id="KZ824419">
    <property type="protein sequence ID" value="RAL06243.1"/>
    <property type="molecule type" value="Genomic_DNA"/>
</dbReference>
<dbReference type="RefSeq" id="XP_025580570.1">
    <property type="nucleotide sequence ID" value="XM_025721853.1"/>
</dbReference>
<feature type="signal peptide" evidence="1">
    <location>
        <begin position="1"/>
        <end position="22"/>
    </location>
</feature>
<dbReference type="AlphaFoldDB" id="A0A395HFL0"/>
<name>A0A395HFL0_9EURO</name>
<dbReference type="GeneID" id="37226718"/>
<dbReference type="VEuPathDB" id="FungiDB:BO80DRAFT_450990"/>
<protein>
    <recommendedName>
        <fullName evidence="4">Secreted protein</fullName>
    </recommendedName>
</protein>
<gene>
    <name evidence="2" type="ORF">BO80DRAFT_450990</name>
</gene>
<evidence type="ECO:0000313" key="3">
    <source>
        <dbReference type="Proteomes" id="UP000249402"/>
    </source>
</evidence>
<dbReference type="Proteomes" id="UP000249402">
    <property type="component" value="Unassembled WGS sequence"/>
</dbReference>
<keyword evidence="3" id="KW-1185">Reference proteome</keyword>
<evidence type="ECO:0000313" key="2">
    <source>
        <dbReference type="EMBL" id="RAL06243.1"/>
    </source>
</evidence>
<reference evidence="2 3" key="1">
    <citation type="submission" date="2018-02" db="EMBL/GenBank/DDBJ databases">
        <title>The genomes of Aspergillus section Nigri reveals drivers in fungal speciation.</title>
        <authorList>
            <consortium name="DOE Joint Genome Institute"/>
            <person name="Vesth T.C."/>
            <person name="Nybo J."/>
            <person name="Theobald S."/>
            <person name="Brandl J."/>
            <person name="Frisvad J.C."/>
            <person name="Nielsen K.F."/>
            <person name="Lyhne E.K."/>
            <person name="Kogle M.E."/>
            <person name="Kuo A."/>
            <person name="Riley R."/>
            <person name="Clum A."/>
            <person name="Nolan M."/>
            <person name="Lipzen A."/>
            <person name="Salamov A."/>
            <person name="Henrissat B."/>
            <person name="Wiebenga A."/>
            <person name="De vries R.P."/>
            <person name="Grigoriev I.V."/>
            <person name="Mortensen U.H."/>
            <person name="Andersen M.R."/>
            <person name="Baker S.E."/>
        </authorList>
    </citation>
    <scope>NUCLEOTIDE SEQUENCE [LARGE SCALE GENOMIC DNA]</scope>
    <source>
        <strain evidence="2 3">CBS 121593</strain>
    </source>
</reference>
<accession>A0A395HFL0</accession>
<feature type="chain" id="PRO_5017224680" description="Secreted protein" evidence="1">
    <location>
        <begin position="23"/>
        <end position="192"/>
    </location>
</feature>
<keyword evidence="1" id="KW-0732">Signal</keyword>
<organism evidence="2 3">
    <name type="scientific">Aspergillus ibericus CBS 121593</name>
    <dbReference type="NCBI Taxonomy" id="1448316"/>
    <lineage>
        <taxon>Eukaryota</taxon>
        <taxon>Fungi</taxon>
        <taxon>Dikarya</taxon>
        <taxon>Ascomycota</taxon>
        <taxon>Pezizomycotina</taxon>
        <taxon>Eurotiomycetes</taxon>
        <taxon>Eurotiomycetidae</taxon>
        <taxon>Eurotiales</taxon>
        <taxon>Aspergillaceae</taxon>
        <taxon>Aspergillus</taxon>
        <taxon>Aspergillus subgen. Circumdati</taxon>
    </lineage>
</organism>
<proteinExistence type="predicted"/>
<evidence type="ECO:0000256" key="1">
    <source>
        <dbReference type="SAM" id="SignalP"/>
    </source>
</evidence>